<dbReference type="InterPro" id="IPR032678">
    <property type="entry name" value="tRNA-synt_1_cat_dom"/>
</dbReference>
<dbReference type="GO" id="GO:0005524">
    <property type="term" value="F:ATP binding"/>
    <property type="evidence" value="ECO:0007669"/>
    <property type="project" value="UniProtKB-KW"/>
</dbReference>
<protein>
    <recommendedName>
        <fullName evidence="4">tRNA synthetases class I catalytic domain-containing protein</fullName>
    </recommendedName>
</protein>
<dbReference type="PANTHER" id="PTHR10890">
    <property type="entry name" value="CYSTEINYL-TRNA SYNTHETASE"/>
    <property type="match status" value="1"/>
</dbReference>
<dbReference type="InterPro" id="IPR024909">
    <property type="entry name" value="Cys-tRNA/MSH_ligase"/>
</dbReference>
<proteinExistence type="predicted"/>
<organism evidence="5">
    <name type="scientific">Rhizophora mucronata</name>
    <name type="common">Asiatic mangrove</name>
    <dbReference type="NCBI Taxonomy" id="61149"/>
    <lineage>
        <taxon>Eukaryota</taxon>
        <taxon>Viridiplantae</taxon>
        <taxon>Streptophyta</taxon>
        <taxon>Embryophyta</taxon>
        <taxon>Tracheophyta</taxon>
        <taxon>Spermatophyta</taxon>
        <taxon>Magnoliopsida</taxon>
        <taxon>eudicotyledons</taxon>
        <taxon>Gunneridae</taxon>
        <taxon>Pentapetalae</taxon>
        <taxon>rosids</taxon>
        <taxon>fabids</taxon>
        <taxon>Malpighiales</taxon>
        <taxon>Rhizophoraceae</taxon>
        <taxon>Rhizophora</taxon>
    </lineage>
</organism>
<dbReference type="SUPFAM" id="SSF52374">
    <property type="entry name" value="Nucleotidylyl transferase"/>
    <property type="match status" value="1"/>
</dbReference>
<dbReference type="PANTHER" id="PTHR10890:SF26">
    <property type="entry name" value="CYSTEINE--TRNA LIGASE 1, CYTOPLASMIC-RELATED"/>
    <property type="match status" value="1"/>
</dbReference>
<dbReference type="AlphaFoldDB" id="A0A2P2KRG3"/>
<dbReference type="GO" id="GO:0005737">
    <property type="term" value="C:cytoplasm"/>
    <property type="evidence" value="ECO:0007669"/>
    <property type="project" value="TreeGrafter"/>
</dbReference>
<dbReference type="GO" id="GO:0006423">
    <property type="term" value="P:cysteinyl-tRNA aminoacylation"/>
    <property type="evidence" value="ECO:0007669"/>
    <property type="project" value="TreeGrafter"/>
</dbReference>
<keyword evidence="1" id="KW-0436">Ligase</keyword>
<keyword evidence="3" id="KW-0067">ATP-binding</keyword>
<keyword evidence="2" id="KW-0547">Nucleotide-binding</keyword>
<evidence type="ECO:0000313" key="5">
    <source>
        <dbReference type="EMBL" id="MBX08311.1"/>
    </source>
</evidence>
<dbReference type="EMBL" id="GGEC01027827">
    <property type="protein sequence ID" value="MBX08311.1"/>
    <property type="molecule type" value="Transcribed_RNA"/>
</dbReference>
<dbReference type="Pfam" id="PF01406">
    <property type="entry name" value="tRNA-synt_1e"/>
    <property type="match status" value="1"/>
</dbReference>
<reference evidence="5" key="1">
    <citation type="submission" date="2018-02" db="EMBL/GenBank/DDBJ databases">
        <title>Rhizophora mucronata_Transcriptome.</title>
        <authorList>
            <person name="Meera S.P."/>
            <person name="Sreeshan A."/>
            <person name="Augustine A."/>
        </authorList>
    </citation>
    <scope>NUCLEOTIDE SEQUENCE</scope>
    <source>
        <tissue evidence="5">Leaf</tissue>
    </source>
</reference>
<dbReference type="Gene3D" id="3.40.50.620">
    <property type="entry name" value="HUPs"/>
    <property type="match status" value="1"/>
</dbReference>
<feature type="domain" description="tRNA synthetases class I catalytic" evidence="4">
    <location>
        <begin position="20"/>
        <end position="79"/>
    </location>
</feature>
<dbReference type="GO" id="GO:0004817">
    <property type="term" value="F:cysteine-tRNA ligase activity"/>
    <property type="evidence" value="ECO:0007669"/>
    <property type="project" value="TreeGrafter"/>
</dbReference>
<evidence type="ECO:0000259" key="4">
    <source>
        <dbReference type="Pfam" id="PF01406"/>
    </source>
</evidence>
<evidence type="ECO:0000256" key="3">
    <source>
        <dbReference type="ARBA" id="ARBA00022840"/>
    </source>
</evidence>
<sequence>MAKKKEFLINNTLTRKKEVFKPKVPGKVGLYVCGITAYDYSHIGHARAAVSFDVLVRYLQYLGYEVTFVRNFTDIDDKVRILISSGHSKFP</sequence>
<dbReference type="InterPro" id="IPR014729">
    <property type="entry name" value="Rossmann-like_a/b/a_fold"/>
</dbReference>
<accession>A0A2P2KRG3</accession>
<dbReference type="PRINTS" id="PR00983">
    <property type="entry name" value="TRNASYNTHCYS"/>
</dbReference>
<evidence type="ECO:0000256" key="1">
    <source>
        <dbReference type="ARBA" id="ARBA00022598"/>
    </source>
</evidence>
<name>A0A2P2KRG3_RHIMU</name>
<evidence type="ECO:0000256" key="2">
    <source>
        <dbReference type="ARBA" id="ARBA00022741"/>
    </source>
</evidence>